<dbReference type="GO" id="GO:0008422">
    <property type="term" value="F:beta-glucosidase activity"/>
    <property type="evidence" value="ECO:0007669"/>
    <property type="project" value="UniProtKB-EC"/>
</dbReference>
<reference evidence="21 22" key="1">
    <citation type="submission" date="2014-04" db="EMBL/GenBank/DDBJ databases">
        <authorList>
            <consortium name="DOE Joint Genome Institute"/>
            <person name="Kuo A."/>
            <person name="Girlanda M."/>
            <person name="Perotto S."/>
            <person name="Kohler A."/>
            <person name="Nagy L.G."/>
            <person name="Floudas D."/>
            <person name="Copeland A."/>
            <person name="Barry K.W."/>
            <person name="Cichocki N."/>
            <person name="Veneault-Fourrey C."/>
            <person name="LaButti K."/>
            <person name="Lindquist E.A."/>
            <person name="Lipzen A."/>
            <person name="Lundell T."/>
            <person name="Morin E."/>
            <person name="Murat C."/>
            <person name="Sun H."/>
            <person name="Tunlid A."/>
            <person name="Henrissat B."/>
            <person name="Grigoriev I.V."/>
            <person name="Hibbett D.S."/>
            <person name="Martin F."/>
            <person name="Nordberg H.P."/>
            <person name="Cantor M.N."/>
            <person name="Hua S.X."/>
        </authorList>
    </citation>
    <scope>NUCLEOTIDE SEQUENCE [LARGE SCALE GENOMIC DNA]</scope>
    <source>
        <strain evidence="21 22">MUT 4182</strain>
    </source>
</reference>
<dbReference type="EMBL" id="KN823031">
    <property type="protein sequence ID" value="KIO26024.1"/>
    <property type="molecule type" value="Genomic_DNA"/>
</dbReference>
<evidence type="ECO:0000256" key="2">
    <source>
        <dbReference type="ARBA" id="ARBA00004613"/>
    </source>
</evidence>
<dbReference type="Gene3D" id="2.60.40.1760">
    <property type="entry name" value="glycosyl hydrolase (family 31)"/>
    <property type="match status" value="1"/>
</dbReference>
<keyword evidence="12" id="KW-0961">Cell wall biogenesis/degradation</keyword>
<name>A0A0C3QIY9_9AGAM</name>
<organism evidence="21 22">
    <name type="scientific">Tulasnella calospora MUT 4182</name>
    <dbReference type="NCBI Taxonomy" id="1051891"/>
    <lineage>
        <taxon>Eukaryota</taxon>
        <taxon>Fungi</taxon>
        <taxon>Dikarya</taxon>
        <taxon>Basidiomycota</taxon>
        <taxon>Agaricomycotina</taxon>
        <taxon>Agaricomycetes</taxon>
        <taxon>Cantharellales</taxon>
        <taxon>Tulasnellaceae</taxon>
        <taxon>Tulasnella</taxon>
    </lineage>
</organism>
<reference evidence="22" key="2">
    <citation type="submission" date="2015-01" db="EMBL/GenBank/DDBJ databases">
        <title>Evolutionary Origins and Diversification of the Mycorrhizal Mutualists.</title>
        <authorList>
            <consortium name="DOE Joint Genome Institute"/>
            <consortium name="Mycorrhizal Genomics Consortium"/>
            <person name="Kohler A."/>
            <person name="Kuo A."/>
            <person name="Nagy L.G."/>
            <person name="Floudas D."/>
            <person name="Copeland A."/>
            <person name="Barry K.W."/>
            <person name="Cichocki N."/>
            <person name="Veneault-Fourrey C."/>
            <person name="LaButti K."/>
            <person name="Lindquist E.A."/>
            <person name="Lipzen A."/>
            <person name="Lundell T."/>
            <person name="Morin E."/>
            <person name="Murat C."/>
            <person name="Riley R."/>
            <person name="Ohm R."/>
            <person name="Sun H."/>
            <person name="Tunlid A."/>
            <person name="Henrissat B."/>
            <person name="Grigoriev I.V."/>
            <person name="Hibbett D.S."/>
            <person name="Martin F."/>
        </authorList>
    </citation>
    <scope>NUCLEOTIDE SEQUENCE [LARGE SCALE GENOMIC DNA]</scope>
    <source>
        <strain evidence="22">MUT 4182</strain>
    </source>
</reference>
<feature type="domain" description="Glycosyl hydrolase family 31 C-terminal" evidence="20">
    <location>
        <begin position="669"/>
        <end position="757"/>
    </location>
</feature>
<dbReference type="InterPro" id="IPR011013">
    <property type="entry name" value="Gal_mutarotase_sf_dom"/>
</dbReference>
<evidence type="ECO:0000256" key="14">
    <source>
        <dbReference type="ARBA" id="ARBA00025512"/>
    </source>
</evidence>
<dbReference type="InterPro" id="IPR013780">
    <property type="entry name" value="Glyco_hydro_b"/>
</dbReference>
<feature type="domain" description="Glycoside hydrolase family 31 TIM barrel" evidence="18">
    <location>
        <begin position="267"/>
        <end position="660"/>
    </location>
</feature>
<feature type="region of interest" description="Disordered" evidence="16">
    <location>
        <begin position="446"/>
        <end position="482"/>
    </location>
</feature>
<feature type="signal peptide" evidence="17">
    <location>
        <begin position="1"/>
        <end position="20"/>
    </location>
</feature>
<evidence type="ECO:0000256" key="10">
    <source>
        <dbReference type="ARBA" id="ARBA00023277"/>
    </source>
</evidence>
<keyword evidence="9" id="KW-0325">Glycoprotein</keyword>
<dbReference type="PANTHER" id="PTHR22762">
    <property type="entry name" value="ALPHA-GLUCOSIDASE"/>
    <property type="match status" value="1"/>
</dbReference>
<dbReference type="Pfam" id="PF13802">
    <property type="entry name" value="Gal_mutarotas_2"/>
    <property type="match status" value="1"/>
</dbReference>
<evidence type="ECO:0000313" key="22">
    <source>
        <dbReference type="Proteomes" id="UP000054248"/>
    </source>
</evidence>
<dbReference type="CDD" id="cd06602">
    <property type="entry name" value="GH31_MGAM_SI_GAA"/>
    <property type="match status" value="1"/>
</dbReference>
<dbReference type="PANTHER" id="PTHR22762:SF67">
    <property type="entry name" value="ALPHA_BETA-GLUCOSIDASE AGDC-RELATED"/>
    <property type="match status" value="1"/>
</dbReference>
<dbReference type="CDD" id="cd14752">
    <property type="entry name" value="GH31_N"/>
    <property type="match status" value="1"/>
</dbReference>
<dbReference type="Proteomes" id="UP000054248">
    <property type="component" value="Unassembled WGS sequence"/>
</dbReference>
<accession>A0A0C3QIY9</accession>
<dbReference type="Pfam" id="PF01055">
    <property type="entry name" value="Glyco_hydro_31_2nd"/>
    <property type="match status" value="1"/>
</dbReference>
<dbReference type="STRING" id="1051891.A0A0C3QIY9"/>
<keyword evidence="10" id="KW-0119">Carbohydrate metabolism</keyword>
<comment type="similarity">
    <text evidence="3 15">Belongs to the glycosyl hydrolase 31 family.</text>
</comment>
<dbReference type="InterPro" id="IPR000322">
    <property type="entry name" value="Glyco_hydro_31_TIM"/>
</dbReference>
<dbReference type="Gene3D" id="3.20.20.80">
    <property type="entry name" value="Glycosidases"/>
    <property type="match status" value="1"/>
</dbReference>
<evidence type="ECO:0000256" key="16">
    <source>
        <dbReference type="SAM" id="MobiDB-lite"/>
    </source>
</evidence>
<dbReference type="GO" id="GO:0030246">
    <property type="term" value="F:carbohydrate binding"/>
    <property type="evidence" value="ECO:0007669"/>
    <property type="project" value="InterPro"/>
</dbReference>
<dbReference type="AlphaFoldDB" id="A0A0C3QIY9"/>
<dbReference type="SUPFAM" id="SSF74650">
    <property type="entry name" value="Galactose mutarotase-like"/>
    <property type="match status" value="1"/>
</dbReference>
<keyword evidence="7 17" id="KW-0732">Signal</keyword>
<dbReference type="GO" id="GO:0005576">
    <property type="term" value="C:extracellular region"/>
    <property type="evidence" value="ECO:0007669"/>
    <property type="project" value="UniProtKB-SubCell"/>
</dbReference>
<feature type="domain" description="Glycoside hydrolase family 31 N-terminal" evidence="19">
    <location>
        <begin position="114"/>
        <end position="225"/>
    </location>
</feature>
<comment type="function">
    <text evidence="14">Glucosidase involved in the degradation of cellulosic biomass. Has both alpha- and beta-glucosidase activity.</text>
</comment>
<keyword evidence="6" id="KW-0964">Secreted</keyword>
<dbReference type="HOGENOM" id="CLU_000631_11_0_1"/>
<sequence>MFKAAALGVLCLSTFATASSQLVERQSANPDSCPGYTAKNVKTGKGTLSADLVLAGTACNVYGSDIQNLKLAVTYEDETRIHVKITDAKNKRYEVPDSIFKRPSGSGVDDKKADIKFNYKSSPFSFTITRAKTGEVLFDSSAGALVFEPQYLRLKTKLPSQANIYGLGEHTDSFRLNPTNTTRTLWNRDAYGVAQGSNLYGSHPIYFEQRTSGTHGVLLMNSDGMDINLRDGSLEYNVIGGIFDFYFLSGPSPVQVAQQYATLVGKPAEVPYWGFGFHQCRYGYRDYVDVANVITNYSAAGIPLETMWTDIDYMYKRWTFTNDPEYFPTAKMHQITDYLHNHNQQYIVMIDPAVAYQPNQNYGAFDRGVQDGVFLKFPNGTLFQGVVWPGPTVFPDWFHPKAAQYWTGEMQRFFDPKTGIDIDGLWIDMNEAANFCDFPCADPAGAAAAAGNPPARPAPPPANGTQIFQKRQTSSANSTSSTVNLLNPPYAIHNALDQLSQHTIRTDLIHANGLNEYDTHNLYGFMMSMNSQKGMEARRPGKRTLVITRSTFVGAGTKVGKWLGDNLSTWDHYRWSISGQLGMASIYQIPMVGSDICGFGGNTTETLCARWAMLGAFSPFMRNHNGDTSISQEFYRWPTVAEAAKKAIAIRYQLLDYIYTHFHRQNTDGTPLLGPMWFQYPTDQNTYPIDLQFFYGDSLLVSPVTQENSTSVDIYLPKDTFYDYFTLAPVQGAGAKVSLTNVNFTDIPLHIRGGGILPMRVESAMTTTALRQKDFQIVVAPNASGTASGYLYIDDGVSLSQTKTTDITFQYAKGTLKASGKFDYNVGSVKVAKVIFLGIKSQPKGVSVSGSGAKSKGFKWDAATSTVTVNVEISLEGAFSVTLK</sequence>
<comment type="subcellular location">
    <subcellularLocation>
        <location evidence="2">Secreted</location>
    </subcellularLocation>
</comment>
<evidence type="ECO:0000259" key="20">
    <source>
        <dbReference type="Pfam" id="PF21365"/>
    </source>
</evidence>
<keyword evidence="13" id="KW-0624">Polysaccharide degradation</keyword>
<dbReference type="InterPro" id="IPR017853">
    <property type="entry name" value="GH"/>
</dbReference>
<evidence type="ECO:0000256" key="17">
    <source>
        <dbReference type="SAM" id="SignalP"/>
    </source>
</evidence>
<feature type="compositionally biased region" description="Polar residues" evidence="16">
    <location>
        <begin position="463"/>
        <end position="472"/>
    </location>
</feature>
<dbReference type="EC" id="3.2.1.21" evidence="4"/>
<dbReference type="GO" id="GO:0071555">
    <property type="term" value="P:cell wall organization"/>
    <property type="evidence" value="ECO:0007669"/>
    <property type="project" value="UniProtKB-KW"/>
</dbReference>
<dbReference type="SUPFAM" id="SSF51011">
    <property type="entry name" value="Glycosyl hydrolase domain"/>
    <property type="match status" value="1"/>
</dbReference>
<keyword evidence="22" id="KW-1185">Reference proteome</keyword>
<evidence type="ECO:0000256" key="8">
    <source>
        <dbReference type="ARBA" id="ARBA00022801"/>
    </source>
</evidence>
<evidence type="ECO:0000256" key="13">
    <source>
        <dbReference type="ARBA" id="ARBA00023326"/>
    </source>
</evidence>
<evidence type="ECO:0000259" key="18">
    <source>
        <dbReference type="Pfam" id="PF01055"/>
    </source>
</evidence>
<evidence type="ECO:0000256" key="11">
    <source>
        <dbReference type="ARBA" id="ARBA00023295"/>
    </source>
</evidence>
<evidence type="ECO:0000259" key="19">
    <source>
        <dbReference type="Pfam" id="PF13802"/>
    </source>
</evidence>
<keyword evidence="8 15" id="KW-0378">Hydrolase</keyword>
<evidence type="ECO:0000256" key="9">
    <source>
        <dbReference type="ARBA" id="ARBA00023180"/>
    </source>
</evidence>
<evidence type="ECO:0000256" key="15">
    <source>
        <dbReference type="RuleBase" id="RU361185"/>
    </source>
</evidence>
<evidence type="ECO:0000256" key="3">
    <source>
        <dbReference type="ARBA" id="ARBA00007806"/>
    </source>
</evidence>
<evidence type="ECO:0000313" key="21">
    <source>
        <dbReference type="EMBL" id="KIO26024.1"/>
    </source>
</evidence>
<protein>
    <recommendedName>
        <fullName evidence="5">Probable alpha/beta-glucosidase agdC</fullName>
        <ecNumber evidence="4">3.2.1.21</ecNumber>
    </recommendedName>
</protein>
<dbReference type="InterPro" id="IPR025887">
    <property type="entry name" value="Glyco_hydro_31_N_dom"/>
</dbReference>
<evidence type="ECO:0000256" key="5">
    <source>
        <dbReference type="ARBA" id="ARBA00014002"/>
    </source>
</evidence>
<dbReference type="Gene3D" id="2.60.40.1180">
    <property type="entry name" value="Golgi alpha-mannosidase II"/>
    <property type="match status" value="2"/>
</dbReference>
<evidence type="ECO:0000256" key="4">
    <source>
        <dbReference type="ARBA" id="ARBA00012744"/>
    </source>
</evidence>
<evidence type="ECO:0000256" key="12">
    <source>
        <dbReference type="ARBA" id="ARBA00023316"/>
    </source>
</evidence>
<comment type="catalytic activity">
    <reaction evidence="1">
        <text>Hydrolysis of terminal, non-reducing beta-D-glucosyl residues with release of beta-D-glucose.</text>
        <dbReference type="EC" id="3.2.1.21"/>
    </reaction>
</comment>
<dbReference type="PROSITE" id="PS00129">
    <property type="entry name" value="GLYCOSYL_HYDROL_F31_1"/>
    <property type="match status" value="1"/>
</dbReference>
<dbReference type="InterPro" id="IPR048395">
    <property type="entry name" value="Glyco_hydro_31_C"/>
</dbReference>
<evidence type="ECO:0000256" key="7">
    <source>
        <dbReference type="ARBA" id="ARBA00022729"/>
    </source>
</evidence>
<feature type="compositionally biased region" description="Low complexity" evidence="16">
    <location>
        <begin position="473"/>
        <end position="482"/>
    </location>
</feature>
<dbReference type="SUPFAM" id="SSF51445">
    <property type="entry name" value="(Trans)glycosidases"/>
    <property type="match status" value="1"/>
</dbReference>
<evidence type="ECO:0000256" key="1">
    <source>
        <dbReference type="ARBA" id="ARBA00000448"/>
    </source>
</evidence>
<dbReference type="Pfam" id="PF21365">
    <property type="entry name" value="Glyco_hydro_31_3rd"/>
    <property type="match status" value="1"/>
</dbReference>
<dbReference type="GO" id="GO:0000272">
    <property type="term" value="P:polysaccharide catabolic process"/>
    <property type="evidence" value="ECO:0007669"/>
    <property type="project" value="UniProtKB-KW"/>
</dbReference>
<feature type="chain" id="PRO_5002168450" description="Probable alpha/beta-glucosidase agdC" evidence="17">
    <location>
        <begin position="21"/>
        <end position="884"/>
    </location>
</feature>
<dbReference type="OrthoDB" id="5839090at2759"/>
<proteinExistence type="inferred from homology"/>
<evidence type="ECO:0000256" key="6">
    <source>
        <dbReference type="ARBA" id="ARBA00022525"/>
    </source>
</evidence>
<dbReference type="InterPro" id="IPR030458">
    <property type="entry name" value="Glyco_hydro_31_AS"/>
</dbReference>
<gene>
    <name evidence="21" type="ORF">M407DRAFT_75035</name>
</gene>
<keyword evidence="11 15" id="KW-0326">Glycosidase</keyword>